<dbReference type="InParanoid" id="A0A2C9C3I8"/>
<protein>
    <submittedName>
        <fullName evidence="2">Uncharacterized protein</fullName>
    </submittedName>
</protein>
<organism evidence="2 3">
    <name type="scientific">Caenorhabditis elegans</name>
    <dbReference type="NCBI Taxonomy" id="6239"/>
    <lineage>
        <taxon>Eukaryota</taxon>
        <taxon>Metazoa</taxon>
        <taxon>Ecdysozoa</taxon>
        <taxon>Nematoda</taxon>
        <taxon>Chromadorea</taxon>
        <taxon>Rhabditida</taxon>
        <taxon>Rhabditina</taxon>
        <taxon>Rhabditomorpha</taxon>
        <taxon>Rhabditoidea</taxon>
        <taxon>Rhabditidae</taxon>
        <taxon>Peloderinae</taxon>
        <taxon>Caenorhabditis</taxon>
    </lineage>
</organism>
<accession>A0A2C9C3I8</accession>
<evidence type="ECO:0000313" key="3">
    <source>
        <dbReference type="Proteomes" id="UP000001940"/>
    </source>
</evidence>
<evidence type="ECO:0000313" key="4">
    <source>
        <dbReference type="WormBase" id="K05F1.14"/>
    </source>
</evidence>
<dbReference type="SMR" id="A0A2C9C3I8"/>
<dbReference type="AlphaFoldDB" id="A0A2C9C3I8"/>
<evidence type="ECO:0000313" key="2">
    <source>
        <dbReference type="EMBL" id="SOF58767.1"/>
    </source>
</evidence>
<feature type="transmembrane region" description="Helical" evidence="1">
    <location>
        <begin position="84"/>
        <end position="102"/>
    </location>
</feature>
<sequence>MKRPTATVSKLEISEFRLLIYILYGNFDKAFQDTPLLQRCAVIDRLLIYLFQHSVLISIFQLFIHYTLFQNSDFLANVPDDKWPFLAVLALFLEIYSIRCLNLKLFTQTLVFSLLSPLFHLFFAGFYNDLVNGATITIKLGALTVLGIILFLLATFLRCIVISSESQLVRSRERCTKEIDHAIFYV</sequence>
<dbReference type="OrthoDB" id="10346701at2759"/>
<evidence type="ECO:0000256" key="1">
    <source>
        <dbReference type="SAM" id="Phobius"/>
    </source>
</evidence>
<keyword evidence="3" id="KW-1185">Reference proteome</keyword>
<dbReference type="WormBase" id="K05F1.14">
    <property type="protein sequence ID" value="CE52313"/>
    <property type="gene ID" value="WBGene00271818"/>
</dbReference>
<gene>
    <name evidence="2" type="ORF">CELE_K05F1.14</name>
    <name evidence="2 4" type="ORF">K05F1.14</name>
</gene>
<dbReference type="AGR" id="WB:WBGene00271818"/>
<keyword evidence="1" id="KW-0812">Transmembrane</keyword>
<feature type="transmembrane region" description="Helical" evidence="1">
    <location>
        <begin position="140"/>
        <end position="161"/>
    </location>
</feature>
<reference evidence="2 3" key="1">
    <citation type="journal article" date="1998" name="Science">
        <title>Genome sequence of the nematode C. elegans: a platform for investigating biology.</title>
        <authorList>
            <consortium name="The C. elegans sequencing consortium"/>
            <person name="Sulson J.E."/>
            <person name="Waterston R."/>
        </authorList>
    </citation>
    <scope>NUCLEOTIDE SEQUENCE [LARGE SCALE GENOMIC DNA]</scope>
    <source>
        <strain evidence="2 3">Bristol N2</strain>
    </source>
</reference>
<dbReference type="EMBL" id="BX284602">
    <property type="protein sequence ID" value="SOF58767.1"/>
    <property type="molecule type" value="Genomic_DNA"/>
</dbReference>
<proteinExistence type="predicted"/>
<keyword evidence="1" id="KW-1133">Transmembrane helix</keyword>
<dbReference type="Proteomes" id="UP000001940">
    <property type="component" value="Chromosome II"/>
</dbReference>
<feature type="transmembrane region" description="Helical" evidence="1">
    <location>
        <begin position="109"/>
        <end position="128"/>
    </location>
</feature>
<dbReference type="Bgee" id="WBGene00271818">
    <property type="expression patterns" value="Expressed in larva and 2 other cell types or tissues"/>
</dbReference>
<feature type="transmembrane region" description="Helical" evidence="1">
    <location>
        <begin position="46"/>
        <end position="64"/>
    </location>
</feature>
<name>A0A2C9C3I8_CAEEL</name>
<keyword evidence="1" id="KW-0472">Membrane</keyword>